<dbReference type="Pfam" id="PF21601">
    <property type="entry name" value="GldM_2nd"/>
    <property type="match status" value="1"/>
</dbReference>
<proteinExistence type="predicted"/>
<dbReference type="Proteomes" id="UP001597508">
    <property type="component" value="Unassembled WGS sequence"/>
</dbReference>
<dbReference type="InterPro" id="IPR048405">
    <property type="entry name" value="GldM_Ig-like-1"/>
</dbReference>
<feature type="domain" description="Gliding motility-associated protein GldM C-terminal" evidence="2">
    <location>
        <begin position="413"/>
        <end position="517"/>
    </location>
</feature>
<keyword evidence="1" id="KW-0472">Membrane</keyword>
<feature type="domain" description="Gliding motility-associated protein GldM first immunoglobulin-like" evidence="4">
    <location>
        <begin position="227"/>
        <end position="323"/>
    </location>
</feature>
<dbReference type="NCBIfam" id="TIGR03517">
    <property type="entry name" value="GldM_gliding"/>
    <property type="match status" value="1"/>
</dbReference>
<feature type="domain" description="Gliding motility-associated protein GldM N-terminal" evidence="3">
    <location>
        <begin position="32"/>
        <end position="223"/>
    </location>
</feature>
<dbReference type="RefSeq" id="WP_379665215.1">
    <property type="nucleotide sequence ID" value="NZ_JBHULH010000001.1"/>
</dbReference>
<evidence type="ECO:0000259" key="2">
    <source>
        <dbReference type="Pfam" id="PF12080"/>
    </source>
</evidence>
<dbReference type="InterPro" id="IPR019859">
    <property type="entry name" value="Motility-assoc_prot_GldM"/>
</dbReference>
<reference evidence="7" key="1">
    <citation type="journal article" date="2019" name="Int. J. Syst. Evol. Microbiol.">
        <title>The Global Catalogue of Microorganisms (GCM) 10K type strain sequencing project: providing services to taxonomists for standard genome sequencing and annotation.</title>
        <authorList>
            <consortium name="The Broad Institute Genomics Platform"/>
            <consortium name="The Broad Institute Genome Sequencing Center for Infectious Disease"/>
            <person name="Wu L."/>
            <person name="Ma J."/>
        </authorList>
    </citation>
    <scope>NUCLEOTIDE SEQUENCE [LARGE SCALE GENOMIC DNA]</scope>
    <source>
        <strain evidence="7">KCTC 52127</strain>
    </source>
</reference>
<sequence length="518" mass="56066">MAGGKLSPRQKMINLMYLVFIAMLAMQMDKKVLSSFGFMKEKIEDTNNAATTNIQNILANLSTKATDQPDKFGTLNNKAKQINGLSVDLYNFIGTFKDSILADTDPEDYDQYESMSSADRVDAMLFAGEGNTPLGDEFLGKINDYRTKVLGILGNGANPDLITNINKRFDTSPQKAKEEGSPDIPWIRSRYEGMPMITTLANLTQIQGDVKNTEAEIYTNLLGGQLESEVSLTNYKGIVALDKNAYFAGEKVTGKIVLGRYDATLKPEKVVLNGRDYKKIDAGQVLVDIPAGSVGSHDIKGKITFTQDGKPIDVPFESSYSVIAEPSEAVISADKMNVVYRGLDNPISISVPGVGDKDISPSVPGNNKLTRTGLGKYVLNPGSGNEVKINVSAKLSSGKTINTPKVFRIKDIPAAAGTVRGDFGVVPMPKSSLNNTPIAADLPDFVFDLKLEVQGFTVKVPGQLAVKVNGSKFDARAKKALAKARRGDVITIFDIKAVESKKRTPIKKVLPVSIQITN</sequence>
<feature type="domain" description="Gliding motility-associated protein GldM second immunoglobulin-like" evidence="5">
    <location>
        <begin position="329"/>
        <end position="410"/>
    </location>
</feature>
<keyword evidence="7" id="KW-1185">Reference proteome</keyword>
<feature type="transmembrane region" description="Helical" evidence="1">
    <location>
        <begin position="12"/>
        <end position="28"/>
    </location>
</feature>
<evidence type="ECO:0000313" key="7">
    <source>
        <dbReference type="Proteomes" id="UP001597508"/>
    </source>
</evidence>
<dbReference type="Pfam" id="PF12081">
    <property type="entry name" value="GldM_1st"/>
    <property type="match status" value="1"/>
</dbReference>
<comment type="caution">
    <text evidence="6">The sequence shown here is derived from an EMBL/GenBank/DDBJ whole genome shotgun (WGS) entry which is preliminary data.</text>
</comment>
<protein>
    <submittedName>
        <fullName evidence="6">Gliding motility protein GldM</fullName>
    </submittedName>
</protein>
<evidence type="ECO:0000259" key="5">
    <source>
        <dbReference type="Pfam" id="PF21602"/>
    </source>
</evidence>
<dbReference type="Pfam" id="PF12080">
    <property type="entry name" value="GldM_4th"/>
    <property type="match status" value="1"/>
</dbReference>
<organism evidence="6 7">
    <name type="scientific">Pseudotenacibaculum haliotis</name>
    <dbReference type="NCBI Taxonomy" id="1862138"/>
    <lineage>
        <taxon>Bacteria</taxon>
        <taxon>Pseudomonadati</taxon>
        <taxon>Bacteroidota</taxon>
        <taxon>Flavobacteriia</taxon>
        <taxon>Flavobacteriales</taxon>
        <taxon>Flavobacteriaceae</taxon>
        <taxon>Pseudotenacibaculum</taxon>
    </lineage>
</organism>
<accession>A0ABW5LQN3</accession>
<dbReference type="EMBL" id="JBHULH010000001">
    <property type="protein sequence ID" value="MFD2566509.1"/>
    <property type="molecule type" value="Genomic_DNA"/>
</dbReference>
<dbReference type="InterPro" id="IPR022719">
    <property type="entry name" value="Motility-assoc_prot_GldM_C"/>
</dbReference>
<evidence type="ECO:0000259" key="4">
    <source>
        <dbReference type="Pfam" id="PF21601"/>
    </source>
</evidence>
<evidence type="ECO:0000313" key="6">
    <source>
        <dbReference type="EMBL" id="MFD2566509.1"/>
    </source>
</evidence>
<keyword evidence="1" id="KW-1133">Transmembrane helix</keyword>
<dbReference type="InterPro" id="IPR048406">
    <property type="entry name" value="GldM_Ig-like-2"/>
</dbReference>
<dbReference type="Pfam" id="PF21602">
    <property type="entry name" value="GldM_3rd"/>
    <property type="match status" value="1"/>
</dbReference>
<gene>
    <name evidence="6" type="primary">gldM</name>
    <name evidence="6" type="ORF">ACFSRZ_03945</name>
</gene>
<name>A0ABW5LQN3_9FLAO</name>
<dbReference type="InterPro" id="IPR022720">
    <property type="entry name" value="Motility-assoc_prot_GldM_N"/>
</dbReference>
<evidence type="ECO:0000259" key="3">
    <source>
        <dbReference type="Pfam" id="PF12081"/>
    </source>
</evidence>
<keyword evidence="1" id="KW-0812">Transmembrane</keyword>
<evidence type="ECO:0000256" key="1">
    <source>
        <dbReference type="SAM" id="Phobius"/>
    </source>
</evidence>